<dbReference type="InterPro" id="IPR019311">
    <property type="entry name" value="Fy-3"/>
</dbReference>
<evidence type="ECO:0000256" key="5">
    <source>
        <dbReference type="ARBA" id="ARBA00041448"/>
    </source>
</evidence>
<accession>A0ABR1E6D7</accession>
<evidence type="ECO:0000256" key="4">
    <source>
        <dbReference type="ARBA" id="ARBA00022840"/>
    </source>
</evidence>
<evidence type="ECO:0000256" key="6">
    <source>
        <dbReference type="ARBA" id="ARBA00049274"/>
    </source>
</evidence>
<keyword evidence="2" id="KW-0436">Ligase</keyword>
<comment type="catalytic activity">
    <reaction evidence="6">
        <text>L-glutamyl-[protein] + L-glutamate + ATP = gamma-L-glutamyl-L-glutamyl-[protein] + ADP + phosphate + H(+)</text>
        <dbReference type="Rhea" id="RHEA:60144"/>
        <dbReference type="Rhea" id="RHEA-COMP:10208"/>
        <dbReference type="Rhea" id="RHEA-COMP:15517"/>
        <dbReference type="ChEBI" id="CHEBI:15378"/>
        <dbReference type="ChEBI" id="CHEBI:29973"/>
        <dbReference type="ChEBI" id="CHEBI:29985"/>
        <dbReference type="ChEBI" id="CHEBI:30616"/>
        <dbReference type="ChEBI" id="CHEBI:43474"/>
        <dbReference type="ChEBI" id="CHEBI:143622"/>
        <dbReference type="ChEBI" id="CHEBI:456216"/>
    </reaction>
    <physiologicalReaction direction="left-to-right" evidence="6">
        <dbReference type="Rhea" id="RHEA:60145"/>
    </physiologicalReaction>
</comment>
<dbReference type="InterPro" id="IPR004344">
    <property type="entry name" value="TTL/TTLL_fam"/>
</dbReference>
<comment type="similarity">
    <text evidence="1">Belongs to the tubulin--tyrosine ligase family.</text>
</comment>
<organism evidence="8 9">
    <name type="scientific">Necator americanus</name>
    <name type="common">Human hookworm</name>
    <dbReference type="NCBI Taxonomy" id="51031"/>
    <lineage>
        <taxon>Eukaryota</taxon>
        <taxon>Metazoa</taxon>
        <taxon>Ecdysozoa</taxon>
        <taxon>Nematoda</taxon>
        <taxon>Chromadorea</taxon>
        <taxon>Rhabditida</taxon>
        <taxon>Rhabditina</taxon>
        <taxon>Rhabditomorpha</taxon>
        <taxon>Strongyloidea</taxon>
        <taxon>Ancylostomatidae</taxon>
        <taxon>Bunostominae</taxon>
        <taxon>Necator</taxon>
    </lineage>
</organism>
<dbReference type="Pfam" id="PF03133">
    <property type="entry name" value="TTL"/>
    <property type="match status" value="1"/>
</dbReference>
<gene>
    <name evidence="8" type="primary">Necator_chrV.g20632</name>
    <name evidence="8" type="ORF">RB195_015839</name>
</gene>
<dbReference type="PANTHER" id="PTHR12241">
    <property type="entry name" value="TUBULIN POLYGLUTAMYLASE"/>
    <property type="match status" value="1"/>
</dbReference>
<dbReference type="EMBL" id="JAVFWL010000005">
    <property type="protein sequence ID" value="KAK6758262.1"/>
    <property type="molecule type" value="Genomic_DNA"/>
</dbReference>
<evidence type="ECO:0000256" key="1">
    <source>
        <dbReference type="ARBA" id="ARBA00006820"/>
    </source>
</evidence>
<evidence type="ECO:0000313" key="9">
    <source>
        <dbReference type="Proteomes" id="UP001303046"/>
    </source>
</evidence>
<proteinExistence type="inferred from homology"/>
<name>A0ABR1E6D7_NECAM</name>
<evidence type="ECO:0000256" key="3">
    <source>
        <dbReference type="ARBA" id="ARBA00022741"/>
    </source>
</evidence>
<dbReference type="Gene3D" id="3.30.470.20">
    <property type="entry name" value="ATP-grasp fold, B domain"/>
    <property type="match status" value="1"/>
</dbReference>
<evidence type="ECO:0000313" key="8">
    <source>
        <dbReference type="EMBL" id="KAK6758262.1"/>
    </source>
</evidence>
<keyword evidence="9" id="KW-1185">Reference proteome</keyword>
<dbReference type="Pfam" id="PF10154">
    <property type="entry name" value="Fy-3"/>
    <property type="match status" value="1"/>
</dbReference>
<dbReference type="PROSITE" id="PS51221">
    <property type="entry name" value="TTL"/>
    <property type="match status" value="1"/>
</dbReference>
<dbReference type="SUPFAM" id="SSF56059">
    <property type="entry name" value="Glutathione synthetase ATP-binding domain-like"/>
    <property type="match status" value="1"/>
</dbReference>
<evidence type="ECO:0000256" key="2">
    <source>
        <dbReference type="ARBA" id="ARBA00022598"/>
    </source>
</evidence>
<keyword evidence="4" id="KW-0067">ATP-binding</keyword>
<sequence>MGVGEPTICTYVISDTLARYTKVDKDLLTIDIPIPLPEYSDVDEYVAVFGGRGILETVNKVDLRKELVRFVREQTQRIQDERGDALIKNALESGFELPDLDPGPNLVVDPSENFANKFSHIMRNSPSHELAELMRRQIAMMNEMSQIIRVRNWDVAQLTSKCENAVNDASINADVHPHELSNLNEKLRNLHGSYACQVEVLSEKQRKEFRDMVDTLYDGGSLLGSTGNSEIGPDLRVHSTKTISETKEEQEQGINECYTIYIGAQLKSMHNVRLLTAKSMVDLCTPVKSADVGSLLQTSISLYGRQLSGLVMLVPRDPLWHSSSASKFAQVCEQATELHFDPLPKQLKNVVESWREESASERSKLSEPQKSLRKSAHEATLEIGDVYCTRHSNLKDVQLVFHLVVEESLQTSDISSRHPCLNGIRNIIRLTSRLGITSIHIPLLLVEEASENMTIAWCMKRAEMVFKCVKGYLMEVCGVCGGSAVGGGVTVIPHYNIHFVLPSGLADGVYQQISAMFPTIFHLVPSVSMPVHEQTPFVPLAARYSPQYRRALAALDSEVEEEEELIAELNALEIPGNYITYSMHLDTNNLQRGNGETNNIEDTSIHGDAGTFLFGIESKPRKIEYLTFTSDSLKHISRQAAAELREKYTQTGENYNLAFKMVNSDTKLVKTVLHSHGFTQCSRKNPSFNILWCGSSVRASHMRTIQSWQRINQFPRSTELTRKDKLYDNLARSAAIFGDAYGFVPEYFVTPRDSSMLQTAMEHSMSDFTFIVKPVSSSQGKGIFFANKVQEIPQTEPLLVSRYIENPLLINGHKFDLRIYVAVTSFYPLITYVYSEGLTRVASEKYCSEIDTQDAFVHLTNYSINKNNTNFVRNESMASEDFGHKWTLGALLRHLEKEGIDAKMLMIRIEDIIVKSLLSVQTRITSACRTITPHVGTNFELFGFDVLVDADLKPWLLEVNLSPSLSCDAPLDSLVKSRLICDLFNLACVPLVNRKLAGIQLIRPNKEDDCDSDDAEVELERNKKISPSKRGFSVKRRRTTRTAFAPSPYTPDPSMRAICRRAKTEMSRRGGFVRIFPRDHSLHLYRCIMERIGSENRDERLYFKEFLFEDEEDETVRNENELTTLYHEVMMNSSKYPSLESVPTEVREILRGWHNDANAYTQRITKDGEKYEAKLPVVRPSARLRTKSFSEWYEVRKATMAEAKQKLRLEQEALKMQDQMVDQKQVENKENALPSPVLIS</sequence>
<evidence type="ECO:0000256" key="7">
    <source>
        <dbReference type="SAM" id="MobiDB-lite"/>
    </source>
</evidence>
<dbReference type="PANTHER" id="PTHR12241:SF145">
    <property type="entry name" value="TUBULIN POLYGLUTAMYLASE TTLL5"/>
    <property type="match status" value="1"/>
</dbReference>
<dbReference type="Proteomes" id="UP001303046">
    <property type="component" value="Unassembled WGS sequence"/>
</dbReference>
<comment type="caution">
    <text evidence="8">The sequence shown here is derived from an EMBL/GenBank/DDBJ whole genome shotgun (WGS) entry which is preliminary data.</text>
</comment>
<feature type="region of interest" description="Disordered" evidence="7">
    <location>
        <begin position="1220"/>
        <end position="1240"/>
    </location>
</feature>
<reference evidence="8 9" key="1">
    <citation type="submission" date="2023-08" db="EMBL/GenBank/DDBJ databases">
        <title>A Necator americanus chromosomal reference genome.</title>
        <authorList>
            <person name="Ilik V."/>
            <person name="Petrzelkova K.J."/>
            <person name="Pardy F."/>
            <person name="Fuh T."/>
            <person name="Niatou-Singa F.S."/>
            <person name="Gouil Q."/>
            <person name="Baker L."/>
            <person name="Ritchie M.E."/>
            <person name="Jex A.R."/>
            <person name="Gazzola D."/>
            <person name="Li H."/>
            <person name="Toshio Fujiwara R."/>
            <person name="Zhan B."/>
            <person name="Aroian R.V."/>
            <person name="Pafco B."/>
            <person name="Schwarz E.M."/>
        </authorList>
    </citation>
    <scope>NUCLEOTIDE SEQUENCE [LARGE SCALE GENOMIC DNA]</scope>
    <source>
        <strain evidence="8 9">Aroian</strain>
        <tissue evidence="8">Whole animal</tissue>
    </source>
</reference>
<keyword evidence="3" id="KW-0547">Nucleotide-binding</keyword>
<protein>
    <recommendedName>
        <fullName evidence="5">Tubulin--tyrosine ligase-like protein 5</fullName>
    </recommendedName>
</protein>